<name>A0A2J8AZW5_9FIRM</name>
<dbReference type="PRINTS" id="PR00039">
    <property type="entry name" value="HTHLYSR"/>
</dbReference>
<dbReference type="GO" id="GO:0003700">
    <property type="term" value="F:DNA-binding transcription factor activity"/>
    <property type="evidence" value="ECO:0007669"/>
    <property type="project" value="InterPro"/>
</dbReference>
<dbReference type="GO" id="GO:0000976">
    <property type="term" value="F:transcription cis-regulatory region binding"/>
    <property type="evidence" value="ECO:0007669"/>
    <property type="project" value="TreeGrafter"/>
</dbReference>
<dbReference type="Proteomes" id="UP000236394">
    <property type="component" value="Unassembled WGS sequence"/>
</dbReference>
<dbReference type="SUPFAM" id="SSF46785">
    <property type="entry name" value="Winged helix' DNA-binding domain"/>
    <property type="match status" value="1"/>
</dbReference>
<dbReference type="AlphaFoldDB" id="A0A2J8AZW5"/>
<proteinExistence type="inferred from homology"/>
<gene>
    <name evidence="6" type="ORF">B7R76_06925</name>
</gene>
<protein>
    <recommendedName>
        <fullName evidence="5">HTH lysR-type domain-containing protein</fullName>
    </recommendedName>
</protein>
<dbReference type="InterPro" id="IPR000847">
    <property type="entry name" value="LysR_HTH_N"/>
</dbReference>
<dbReference type="EMBL" id="NBZD01000004">
    <property type="protein sequence ID" value="PNH18061.1"/>
    <property type="molecule type" value="Genomic_DNA"/>
</dbReference>
<dbReference type="PROSITE" id="PS50931">
    <property type="entry name" value="HTH_LYSR"/>
    <property type="match status" value="1"/>
</dbReference>
<feature type="domain" description="HTH lysR-type" evidence="5">
    <location>
        <begin position="8"/>
        <end position="59"/>
    </location>
</feature>
<dbReference type="Gene3D" id="3.40.190.290">
    <property type="match status" value="1"/>
</dbReference>
<dbReference type="InterPro" id="IPR036388">
    <property type="entry name" value="WH-like_DNA-bd_sf"/>
</dbReference>
<keyword evidence="4" id="KW-0804">Transcription</keyword>
<dbReference type="SUPFAM" id="SSF53850">
    <property type="entry name" value="Periplasmic binding protein-like II"/>
    <property type="match status" value="1"/>
</dbReference>
<organism evidence="6 7">
    <name type="scientific">Mageeibacillus indolicus</name>
    <dbReference type="NCBI Taxonomy" id="884684"/>
    <lineage>
        <taxon>Bacteria</taxon>
        <taxon>Bacillati</taxon>
        <taxon>Bacillota</taxon>
        <taxon>Clostridia</taxon>
        <taxon>Eubacteriales</taxon>
        <taxon>Oscillospiraceae</taxon>
        <taxon>Mageeibacillus</taxon>
    </lineage>
</organism>
<dbReference type="InterPro" id="IPR005119">
    <property type="entry name" value="LysR_subst-bd"/>
</dbReference>
<sequence length="293" mass="32676">MVSFDYYKIFYTVALTGSFSGAAAKLNHSQPNISRAIANLENELNCALFLRTNKGVEMTAEGQVLWEHVSRAISELSLAENKVISMSNMSYGSVRIACTDNALNREIVNKLCCFRKKFPKINLRISSNTTKQALAALLDGEVELALITTELTKYRSLNLTKVSEYREVVVIGRNFGGEMHETTDWKGLLDYPLIYLDSESESYGYYKDFFKKMNLDFRPNIEVASTSRIVPLVKAGCGLGIISAEMATKENADGEMRKLTLQSELPRRDIVLATVANKNLSLAATTLKNILLN</sequence>
<reference evidence="7" key="1">
    <citation type="submission" date="2017-04" db="EMBL/GenBank/DDBJ databases">
        <authorList>
            <person name="Bumgarner R.E."/>
            <person name="Fredricks D.N."/>
            <person name="Srinivasan S."/>
        </authorList>
    </citation>
    <scope>NUCLEOTIDE SEQUENCE [LARGE SCALE GENOMIC DNA]</scope>
    <source>
        <strain evidence="7">KA00405</strain>
    </source>
</reference>
<evidence type="ECO:0000313" key="6">
    <source>
        <dbReference type="EMBL" id="PNH18061.1"/>
    </source>
</evidence>
<dbReference type="FunFam" id="1.10.10.10:FF:000001">
    <property type="entry name" value="LysR family transcriptional regulator"/>
    <property type="match status" value="1"/>
</dbReference>
<evidence type="ECO:0000256" key="2">
    <source>
        <dbReference type="ARBA" id="ARBA00023015"/>
    </source>
</evidence>
<comment type="caution">
    <text evidence="6">The sequence shown here is derived from an EMBL/GenBank/DDBJ whole genome shotgun (WGS) entry which is preliminary data.</text>
</comment>
<dbReference type="PANTHER" id="PTHR30126:SF64">
    <property type="entry name" value="HTH-TYPE TRANSCRIPTIONAL REGULATOR CITR"/>
    <property type="match status" value="1"/>
</dbReference>
<evidence type="ECO:0000256" key="1">
    <source>
        <dbReference type="ARBA" id="ARBA00009437"/>
    </source>
</evidence>
<evidence type="ECO:0000256" key="3">
    <source>
        <dbReference type="ARBA" id="ARBA00023125"/>
    </source>
</evidence>
<keyword evidence="3" id="KW-0238">DNA-binding</keyword>
<accession>A0A2J8AZW5</accession>
<evidence type="ECO:0000259" key="5">
    <source>
        <dbReference type="PROSITE" id="PS50931"/>
    </source>
</evidence>
<dbReference type="CDD" id="cd05466">
    <property type="entry name" value="PBP2_LTTR_substrate"/>
    <property type="match status" value="1"/>
</dbReference>
<dbReference type="Pfam" id="PF03466">
    <property type="entry name" value="LysR_substrate"/>
    <property type="match status" value="1"/>
</dbReference>
<dbReference type="RefSeq" id="WP_102892705.1">
    <property type="nucleotide sequence ID" value="NZ_NBZD01000004.1"/>
</dbReference>
<evidence type="ECO:0000313" key="7">
    <source>
        <dbReference type="Proteomes" id="UP000236394"/>
    </source>
</evidence>
<dbReference type="InterPro" id="IPR036390">
    <property type="entry name" value="WH_DNA-bd_sf"/>
</dbReference>
<dbReference type="PANTHER" id="PTHR30126">
    <property type="entry name" value="HTH-TYPE TRANSCRIPTIONAL REGULATOR"/>
    <property type="match status" value="1"/>
</dbReference>
<dbReference type="Pfam" id="PF00126">
    <property type="entry name" value="HTH_1"/>
    <property type="match status" value="1"/>
</dbReference>
<dbReference type="Gene3D" id="1.10.10.10">
    <property type="entry name" value="Winged helix-like DNA-binding domain superfamily/Winged helix DNA-binding domain"/>
    <property type="match status" value="1"/>
</dbReference>
<keyword evidence="2" id="KW-0805">Transcription regulation</keyword>
<evidence type="ECO:0000256" key="4">
    <source>
        <dbReference type="ARBA" id="ARBA00023163"/>
    </source>
</evidence>
<comment type="similarity">
    <text evidence="1">Belongs to the LysR transcriptional regulatory family.</text>
</comment>